<protein>
    <submittedName>
        <fullName evidence="1">Uncharacterized protein</fullName>
    </submittedName>
</protein>
<evidence type="ECO:0000313" key="1">
    <source>
        <dbReference type="EMBL" id="CAG6648996.1"/>
    </source>
</evidence>
<reference evidence="1" key="1">
    <citation type="submission" date="2021-05" db="EMBL/GenBank/DDBJ databases">
        <authorList>
            <person name="Alioto T."/>
            <person name="Alioto T."/>
            <person name="Gomez Garrido J."/>
        </authorList>
    </citation>
    <scope>NUCLEOTIDE SEQUENCE</scope>
</reference>
<proteinExistence type="predicted"/>
<dbReference type="EMBL" id="HBUF01155152">
    <property type="protein sequence ID" value="CAG6648998.1"/>
    <property type="molecule type" value="Transcribed_RNA"/>
</dbReference>
<organism evidence="1">
    <name type="scientific">Cacopsylla melanoneura</name>
    <dbReference type="NCBI Taxonomy" id="428564"/>
    <lineage>
        <taxon>Eukaryota</taxon>
        <taxon>Metazoa</taxon>
        <taxon>Ecdysozoa</taxon>
        <taxon>Arthropoda</taxon>
        <taxon>Hexapoda</taxon>
        <taxon>Insecta</taxon>
        <taxon>Pterygota</taxon>
        <taxon>Neoptera</taxon>
        <taxon>Paraneoptera</taxon>
        <taxon>Hemiptera</taxon>
        <taxon>Sternorrhyncha</taxon>
        <taxon>Psylloidea</taxon>
        <taxon>Psyllidae</taxon>
        <taxon>Psyllinae</taxon>
        <taxon>Cacopsylla</taxon>
    </lineage>
</organism>
<dbReference type="EMBL" id="HBUF01155151">
    <property type="protein sequence ID" value="CAG6648996.1"/>
    <property type="molecule type" value="Transcribed_RNA"/>
</dbReference>
<sequence>MIPRTRLDLRCTSSGLWWKSNAPPTSSSSSAPCTLRSVSKTTTRHSPCAARCASVPAQAASLSCSSTRSPGRNEWRVTGCRSWVIRTTSVWSRTRIRPLIRQCGRPVLACPRCWERNRPAATRRSPSVETENARSLNLRWKMIETALVNVAPP</sequence>
<accession>A0A8D8RE40</accession>
<dbReference type="AlphaFoldDB" id="A0A8D8RE40"/>
<name>A0A8D8RE40_9HEMI</name>